<dbReference type="EMBL" id="JAPDRQ010000122">
    <property type="protein sequence ID" value="KAJ9654384.1"/>
    <property type="molecule type" value="Genomic_DNA"/>
</dbReference>
<evidence type="ECO:0000313" key="1">
    <source>
        <dbReference type="EMBL" id="KAJ9654384.1"/>
    </source>
</evidence>
<comment type="caution">
    <text evidence="1">The sequence shown here is derived from an EMBL/GenBank/DDBJ whole genome shotgun (WGS) entry which is preliminary data.</text>
</comment>
<sequence>MTSSPLPPNVHISSHPCLVAKLSQLRSKSTTSRETTQLIHDISLILGTEALSSLPLVESETDETPLGFSYTYQTIATNELTLIPILRSGLAMVPALQSLLPNPISTHHLGLYREKATLQPVEYYNNLPQSQSSSTVHTAILCDPVIATGGTAVAAIQTLREWGVRKVIMIAVIGAAEGVRRAIEEWSEGVDIWIGVVDGELTDKGMIKPGVGDVGDRLFGTIGK</sequence>
<keyword evidence="2" id="KW-1185">Reference proteome</keyword>
<evidence type="ECO:0000313" key="2">
    <source>
        <dbReference type="Proteomes" id="UP001172386"/>
    </source>
</evidence>
<dbReference type="Proteomes" id="UP001172386">
    <property type="component" value="Unassembled WGS sequence"/>
</dbReference>
<proteinExistence type="predicted"/>
<gene>
    <name evidence="1" type="ORF">H2198_006546</name>
</gene>
<protein>
    <submittedName>
        <fullName evidence="1">Uncharacterized protein</fullName>
    </submittedName>
</protein>
<accession>A0ACC3A2R7</accession>
<reference evidence="1" key="1">
    <citation type="submission" date="2022-10" db="EMBL/GenBank/DDBJ databases">
        <title>Culturing micro-colonial fungi from biological soil crusts in the Mojave desert and describing Neophaeococcomyces mojavensis, and introducing the new genera and species Taxawa tesnikishii.</title>
        <authorList>
            <person name="Kurbessoian T."/>
            <person name="Stajich J.E."/>
        </authorList>
    </citation>
    <scope>NUCLEOTIDE SEQUENCE</scope>
    <source>
        <strain evidence="1">JES_112</strain>
    </source>
</reference>
<organism evidence="1 2">
    <name type="scientific">Neophaeococcomyces mojaviensis</name>
    <dbReference type="NCBI Taxonomy" id="3383035"/>
    <lineage>
        <taxon>Eukaryota</taxon>
        <taxon>Fungi</taxon>
        <taxon>Dikarya</taxon>
        <taxon>Ascomycota</taxon>
        <taxon>Pezizomycotina</taxon>
        <taxon>Eurotiomycetes</taxon>
        <taxon>Chaetothyriomycetidae</taxon>
        <taxon>Chaetothyriales</taxon>
        <taxon>Chaetothyriales incertae sedis</taxon>
        <taxon>Neophaeococcomyces</taxon>
    </lineage>
</organism>
<name>A0ACC3A2R7_9EURO</name>